<dbReference type="EMBL" id="CAMAPF010000107">
    <property type="protein sequence ID" value="CAH9100074.1"/>
    <property type="molecule type" value="Genomic_DNA"/>
</dbReference>
<comment type="caution">
    <text evidence="1">The sequence shown here is derived from an EMBL/GenBank/DDBJ whole genome shotgun (WGS) entry which is preliminary data.</text>
</comment>
<evidence type="ECO:0000313" key="1">
    <source>
        <dbReference type="EMBL" id="CAH9100074.1"/>
    </source>
</evidence>
<protein>
    <submittedName>
        <fullName evidence="1">Uncharacterized protein</fullName>
    </submittedName>
</protein>
<sequence length="34" mass="3524">MVLKDVGYPVNLGSGVAAASSYLQSTTPMIPSRI</sequence>
<dbReference type="AlphaFoldDB" id="A0AAV0DL41"/>
<name>A0AAV0DL41_9ASTE</name>
<gene>
    <name evidence="1" type="ORF">CEPIT_LOCUS15184</name>
</gene>
<keyword evidence="2" id="KW-1185">Reference proteome</keyword>
<evidence type="ECO:0000313" key="2">
    <source>
        <dbReference type="Proteomes" id="UP001152523"/>
    </source>
</evidence>
<accession>A0AAV0DL41</accession>
<organism evidence="1 2">
    <name type="scientific">Cuscuta epithymum</name>
    <dbReference type="NCBI Taxonomy" id="186058"/>
    <lineage>
        <taxon>Eukaryota</taxon>
        <taxon>Viridiplantae</taxon>
        <taxon>Streptophyta</taxon>
        <taxon>Embryophyta</taxon>
        <taxon>Tracheophyta</taxon>
        <taxon>Spermatophyta</taxon>
        <taxon>Magnoliopsida</taxon>
        <taxon>eudicotyledons</taxon>
        <taxon>Gunneridae</taxon>
        <taxon>Pentapetalae</taxon>
        <taxon>asterids</taxon>
        <taxon>lamiids</taxon>
        <taxon>Solanales</taxon>
        <taxon>Convolvulaceae</taxon>
        <taxon>Cuscuteae</taxon>
        <taxon>Cuscuta</taxon>
        <taxon>Cuscuta subgen. Cuscuta</taxon>
    </lineage>
</organism>
<proteinExistence type="predicted"/>
<reference evidence="1" key="1">
    <citation type="submission" date="2022-07" db="EMBL/GenBank/DDBJ databases">
        <authorList>
            <person name="Macas J."/>
            <person name="Novak P."/>
            <person name="Neumann P."/>
        </authorList>
    </citation>
    <scope>NUCLEOTIDE SEQUENCE</scope>
</reference>
<dbReference type="Proteomes" id="UP001152523">
    <property type="component" value="Unassembled WGS sequence"/>
</dbReference>